<evidence type="ECO:0000256" key="1">
    <source>
        <dbReference type="ARBA" id="ARBA00022475"/>
    </source>
</evidence>
<evidence type="ECO:0000256" key="4">
    <source>
        <dbReference type="ARBA" id="ARBA00022692"/>
    </source>
</evidence>
<keyword evidence="4 10" id="KW-0812">Transmembrane</keyword>
<sequence length="205" mass="21347">MISPLWDTVILAVVGFLSGSIPFGYLAASAKGVDIRKVGSGNIGATNAIRALGTGWGIGVGLLDAIKGAVPAYLALQFSPLPGIVGAAAVLGHIFSPWLRFKGGKGVVTTFAVFLVLTPFPALTAVGVWILLFLTTGYVSVASVLSLTALPALIFLLGRLNPEISVIAAAAGCALLVAWAHRGNMFRIAAGKEPKARLWKKLWKR</sequence>
<evidence type="ECO:0000256" key="2">
    <source>
        <dbReference type="ARBA" id="ARBA00022516"/>
    </source>
</evidence>
<dbReference type="GO" id="GO:0008654">
    <property type="term" value="P:phospholipid biosynthetic process"/>
    <property type="evidence" value="ECO:0007669"/>
    <property type="project" value="UniProtKB-UniRule"/>
</dbReference>
<name>A0A532V196_UNCT6</name>
<feature type="transmembrane region" description="Helical" evidence="10">
    <location>
        <begin position="138"/>
        <end position="157"/>
    </location>
</feature>
<comment type="pathway">
    <text evidence="10">Lipid metabolism; phospholipid metabolism.</text>
</comment>
<proteinExistence type="inferred from homology"/>
<comment type="function">
    <text evidence="10">Catalyzes the transfer of an acyl group from acyl-phosphate (acyl-PO(4)) to glycerol-3-phosphate (G3P) to form lysophosphatidic acid (LPA). This enzyme utilizes acyl-phosphate as fatty acyl donor, but not acyl-CoA or acyl-ACP.</text>
</comment>
<keyword evidence="8 10" id="KW-0594">Phospholipid biosynthesis</keyword>
<dbReference type="UniPathway" id="UPA00085"/>
<dbReference type="PANTHER" id="PTHR30309">
    <property type="entry name" value="INNER MEMBRANE PROTEIN YGIH"/>
    <property type="match status" value="1"/>
</dbReference>
<dbReference type="EC" id="2.3.1.275" evidence="10"/>
<dbReference type="EMBL" id="NJBO01000015">
    <property type="protein sequence ID" value="TKJ40985.1"/>
    <property type="molecule type" value="Genomic_DNA"/>
</dbReference>
<reference evidence="11 12" key="1">
    <citation type="submission" date="2017-06" db="EMBL/GenBank/DDBJ databases">
        <title>Novel microbial phyla capable of carbon fixation and sulfur reduction in deep-sea sediments.</title>
        <authorList>
            <person name="Huang J."/>
            <person name="Baker B."/>
            <person name="Wang Y."/>
        </authorList>
    </citation>
    <scope>NUCLEOTIDE SEQUENCE [LARGE SCALE GENOMIC DNA]</scope>
    <source>
        <strain evidence="11">B3_TA06</strain>
    </source>
</reference>
<keyword evidence="11" id="KW-0012">Acyltransferase</keyword>
<gene>
    <name evidence="10 11" type="primary">plsY</name>
    <name evidence="11" type="ORF">CEE36_08965</name>
</gene>
<keyword evidence="2 10" id="KW-0444">Lipid biosynthesis</keyword>
<keyword evidence="6 10" id="KW-0443">Lipid metabolism</keyword>
<evidence type="ECO:0000256" key="3">
    <source>
        <dbReference type="ARBA" id="ARBA00022679"/>
    </source>
</evidence>
<keyword evidence="3 10" id="KW-0808">Transferase</keyword>
<evidence type="ECO:0000256" key="8">
    <source>
        <dbReference type="ARBA" id="ARBA00023209"/>
    </source>
</evidence>
<evidence type="ECO:0000256" key="7">
    <source>
        <dbReference type="ARBA" id="ARBA00023136"/>
    </source>
</evidence>
<evidence type="ECO:0000256" key="5">
    <source>
        <dbReference type="ARBA" id="ARBA00022989"/>
    </source>
</evidence>
<feature type="transmembrane region" description="Helical" evidence="10">
    <location>
        <begin position="6"/>
        <end position="28"/>
    </location>
</feature>
<feature type="transmembrane region" description="Helical" evidence="10">
    <location>
        <begin position="72"/>
        <end position="95"/>
    </location>
</feature>
<organism evidence="11 12">
    <name type="scientific">candidate division TA06 bacterium B3_TA06</name>
    <dbReference type="NCBI Taxonomy" id="2012487"/>
    <lineage>
        <taxon>Bacteria</taxon>
        <taxon>Bacteria division TA06</taxon>
    </lineage>
</organism>
<keyword evidence="9 10" id="KW-1208">Phospholipid metabolism</keyword>
<evidence type="ECO:0000313" key="12">
    <source>
        <dbReference type="Proteomes" id="UP000317778"/>
    </source>
</evidence>
<comment type="catalytic activity">
    <reaction evidence="10">
        <text>an acyl phosphate + sn-glycerol 3-phosphate = a 1-acyl-sn-glycero-3-phosphate + phosphate</text>
        <dbReference type="Rhea" id="RHEA:34075"/>
        <dbReference type="ChEBI" id="CHEBI:43474"/>
        <dbReference type="ChEBI" id="CHEBI:57597"/>
        <dbReference type="ChEBI" id="CHEBI:57970"/>
        <dbReference type="ChEBI" id="CHEBI:59918"/>
        <dbReference type="EC" id="2.3.1.275"/>
    </reaction>
</comment>
<dbReference type="GO" id="GO:0005886">
    <property type="term" value="C:plasma membrane"/>
    <property type="evidence" value="ECO:0007669"/>
    <property type="project" value="UniProtKB-SubCell"/>
</dbReference>
<evidence type="ECO:0000256" key="9">
    <source>
        <dbReference type="ARBA" id="ARBA00023264"/>
    </source>
</evidence>
<evidence type="ECO:0000313" key="11">
    <source>
        <dbReference type="EMBL" id="TKJ40985.1"/>
    </source>
</evidence>
<dbReference type="PANTHER" id="PTHR30309:SF0">
    <property type="entry name" value="GLYCEROL-3-PHOSPHATE ACYLTRANSFERASE-RELATED"/>
    <property type="match status" value="1"/>
</dbReference>
<protein>
    <recommendedName>
        <fullName evidence="10">Glycerol-3-phosphate acyltransferase</fullName>
    </recommendedName>
    <alternativeName>
        <fullName evidence="10">Acyl-PO4 G3P acyltransferase</fullName>
    </alternativeName>
    <alternativeName>
        <fullName evidence="10">Acyl-phosphate--glycerol-3-phosphate acyltransferase</fullName>
    </alternativeName>
    <alternativeName>
        <fullName evidence="10">G3P acyltransferase</fullName>
        <shortName evidence="10">GPAT</shortName>
        <ecNumber evidence="10">2.3.1.275</ecNumber>
    </alternativeName>
    <alternativeName>
        <fullName evidence="10">Lysophosphatidic acid synthase</fullName>
        <shortName evidence="10">LPA synthase</shortName>
    </alternativeName>
</protein>
<dbReference type="GO" id="GO:0043772">
    <property type="term" value="F:acyl-phosphate glycerol-3-phosphate acyltransferase activity"/>
    <property type="evidence" value="ECO:0007669"/>
    <property type="project" value="UniProtKB-UniRule"/>
</dbReference>
<dbReference type="InterPro" id="IPR003811">
    <property type="entry name" value="G3P_acylTferase_PlsY"/>
</dbReference>
<dbReference type="HAMAP" id="MF_01043">
    <property type="entry name" value="PlsY"/>
    <property type="match status" value="1"/>
</dbReference>
<dbReference type="AlphaFoldDB" id="A0A532V196"/>
<dbReference type="Proteomes" id="UP000317778">
    <property type="component" value="Unassembled WGS sequence"/>
</dbReference>
<comment type="subunit">
    <text evidence="10">Probably interacts with PlsX.</text>
</comment>
<feature type="transmembrane region" description="Helical" evidence="10">
    <location>
        <begin position="107"/>
        <end position="132"/>
    </location>
</feature>
<feature type="transmembrane region" description="Helical" evidence="10">
    <location>
        <begin position="164"/>
        <end position="181"/>
    </location>
</feature>
<dbReference type="Pfam" id="PF02660">
    <property type="entry name" value="G3P_acyltransf"/>
    <property type="match status" value="1"/>
</dbReference>
<comment type="caution">
    <text evidence="11">The sequence shown here is derived from an EMBL/GenBank/DDBJ whole genome shotgun (WGS) entry which is preliminary data.</text>
</comment>
<dbReference type="SMART" id="SM01207">
    <property type="entry name" value="G3P_acyltransf"/>
    <property type="match status" value="1"/>
</dbReference>
<dbReference type="NCBIfam" id="TIGR00023">
    <property type="entry name" value="glycerol-3-phosphate 1-O-acyltransferase PlsY"/>
    <property type="match status" value="1"/>
</dbReference>
<evidence type="ECO:0000256" key="6">
    <source>
        <dbReference type="ARBA" id="ARBA00023098"/>
    </source>
</evidence>
<keyword evidence="1 10" id="KW-1003">Cell membrane</keyword>
<comment type="subcellular location">
    <subcellularLocation>
        <location evidence="10">Cell membrane</location>
        <topology evidence="10">Multi-pass membrane protein</topology>
    </subcellularLocation>
</comment>
<keyword evidence="7 10" id="KW-0472">Membrane</keyword>
<accession>A0A532V196</accession>
<keyword evidence="5 10" id="KW-1133">Transmembrane helix</keyword>
<comment type="similarity">
    <text evidence="10">Belongs to the PlsY family.</text>
</comment>
<evidence type="ECO:0000256" key="10">
    <source>
        <dbReference type="HAMAP-Rule" id="MF_01043"/>
    </source>
</evidence>